<evidence type="ECO:0000259" key="8">
    <source>
        <dbReference type="Pfam" id="PF04423"/>
    </source>
</evidence>
<evidence type="ECO:0000256" key="3">
    <source>
        <dbReference type="ARBA" id="ARBA00022833"/>
    </source>
</evidence>
<dbReference type="GO" id="GO:0005524">
    <property type="term" value="F:ATP binding"/>
    <property type="evidence" value="ECO:0007669"/>
    <property type="project" value="UniProtKB-KW"/>
</dbReference>
<name>X1R7H3_9ZZZZ</name>
<dbReference type="EMBL" id="BARW01002616">
    <property type="protein sequence ID" value="GAI59105.1"/>
    <property type="molecule type" value="Genomic_DNA"/>
</dbReference>
<evidence type="ECO:0000256" key="5">
    <source>
        <dbReference type="ARBA" id="ARBA00023054"/>
    </source>
</evidence>
<dbReference type="AlphaFoldDB" id="X1R7H3"/>
<keyword evidence="3" id="KW-0862">Zinc</keyword>
<evidence type="ECO:0000256" key="1">
    <source>
        <dbReference type="ARBA" id="ARBA00022723"/>
    </source>
</evidence>
<protein>
    <recommendedName>
        <fullName evidence="8">Zinc-hook domain-containing protein</fullName>
    </recommendedName>
</protein>
<dbReference type="Gene3D" id="1.10.287.510">
    <property type="entry name" value="Helix hairpin bin"/>
    <property type="match status" value="1"/>
</dbReference>
<evidence type="ECO:0000256" key="4">
    <source>
        <dbReference type="ARBA" id="ARBA00022840"/>
    </source>
</evidence>
<organism evidence="9">
    <name type="scientific">marine sediment metagenome</name>
    <dbReference type="NCBI Taxonomy" id="412755"/>
    <lineage>
        <taxon>unclassified sequences</taxon>
        <taxon>metagenomes</taxon>
        <taxon>ecological metagenomes</taxon>
    </lineage>
</organism>
<dbReference type="GO" id="GO:0046872">
    <property type="term" value="F:metal ion binding"/>
    <property type="evidence" value="ECO:0007669"/>
    <property type="project" value="UniProtKB-KW"/>
</dbReference>
<feature type="domain" description="Zinc-hook" evidence="8">
    <location>
        <begin position="187"/>
        <end position="222"/>
    </location>
</feature>
<feature type="region of interest" description="Disordered" evidence="7">
    <location>
        <begin position="1"/>
        <end position="22"/>
    </location>
</feature>
<evidence type="ECO:0000256" key="7">
    <source>
        <dbReference type="SAM" id="MobiDB-lite"/>
    </source>
</evidence>
<keyword evidence="4" id="KW-0067">ATP-binding</keyword>
<dbReference type="Pfam" id="PF04423">
    <property type="entry name" value="Rad50_zn_hook"/>
    <property type="match status" value="1"/>
</dbReference>
<feature type="region of interest" description="Disordered" evidence="7">
    <location>
        <begin position="371"/>
        <end position="411"/>
    </location>
</feature>
<keyword evidence="1" id="KW-0479">Metal-binding</keyword>
<feature type="non-terminal residue" evidence="9">
    <location>
        <position position="411"/>
    </location>
</feature>
<gene>
    <name evidence="9" type="ORF">S12H4_07181</name>
</gene>
<sequence length="411" mass="47957">LSRVEKVTKEQESRLNGLRQEKESLENKKAQLIQLEEHIRDTERALERWDDQVKQHHTQLKEYEELIAQRSTIEEGYTQFVKTKELCDELERRFRQSVNLEKQKSQLDSKIREAGQSLITDHALAQSRIRELEASSRKLPQLKNELSSLQVQLRHLAELDETLLGRRQASQELLTQVHHLESNKTQLEQEIKEIQEKLNLLSTQTEAKCPLCERELEVEGLKLIETKYADDRHSKSNSLKLNQVELDKKKTELESLEKEVSQLDAGLKQDRASAQSKASILSQSISEAEEAGNRLNEERKRLAEIEEHLSRKDFATIEQRALEELEGELVELAYDPQQHEEIRQRLINLQQYEEPKRRLEEAGRLINQEKEAVSRAEEAAQELRHSLEADNQKRQSLGEELNQLPRLVDDL</sequence>
<evidence type="ECO:0000256" key="6">
    <source>
        <dbReference type="SAM" id="Coils"/>
    </source>
</evidence>
<dbReference type="InterPro" id="IPR013134">
    <property type="entry name" value="Zn_hook_RAD50"/>
</dbReference>
<proteinExistence type="predicted"/>
<dbReference type="SUPFAM" id="SSF75712">
    <property type="entry name" value="Rad50 coiled-coil Zn hook"/>
    <property type="match status" value="1"/>
</dbReference>
<evidence type="ECO:0000313" key="9">
    <source>
        <dbReference type="EMBL" id="GAI59105.1"/>
    </source>
</evidence>
<feature type="non-terminal residue" evidence="9">
    <location>
        <position position="1"/>
    </location>
</feature>
<feature type="compositionally biased region" description="Basic and acidic residues" evidence="7">
    <location>
        <begin position="371"/>
        <end position="397"/>
    </location>
</feature>
<comment type="caution">
    <text evidence="9">The sequence shown here is derived from an EMBL/GenBank/DDBJ whole genome shotgun (WGS) entry which is preliminary data.</text>
</comment>
<feature type="coiled-coil region" evidence="6">
    <location>
        <begin position="239"/>
        <end position="308"/>
    </location>
</feature>
<keyword evidence="5 6" id="KW-0175">Coiled coil</keyword>
<feature type="coiled-coil region" evidence="6">
    <location>
        <begin position="132"/>
        <end position="204"/>
    </location>
</feature>
<evidence type="ECO:0000256" key="2">
    <source>
        <dbReference type="ARBA" id="ARBA00022741"/>
    </source>
</evidence>
<accession>X1R7H3</accession>
<reference evidence="9" key="1">
    <citation type="journal article" date="2014" name="Front. Microbiol.">
        <title>High frequency of phylogenetically diverse reductive dehalogenase-homologous genes in deep subseafloor sedimentary metagenomes.</title>
        <authorList>
            <person name="Kawai M."/>
            <person name="Futagami T."/>
            <person name="Toyoda A."/>
            <person name="Takaki Y."/>
            <person name="Nishi S."/>
            <person name="Hori S."/>
            <person name="Arai W."/>
            <person name="Tsubouchi T."/>
            <person name="Morono Y."/>
            <person name="Uchiyama I."/>
            <person name="Ito T."/>
            <person name="Fujiyama A."/>
            <person name="Inagaki F."/>
            <person name="Takami H."/>
        </authorList>
    </citation>
    <scope>NUCLEOTIDE SEQUENCE</scope>
    <source>
        <strain evidence="9">Expedition CK06-06</strain>
    </source>
</reference>
<keyword evidence="2" id="KW-0547">Nucleotide-binding</keyword>